<dbReference type="KEGG" id="tcr:508479.210"/>
<feature type="transmembrane region" description="Helical" evidence="1">
    <location>
        <begin position="185"/>
        <end position="209"/>
    </location>
</feature>
<dbReference type="Proteomes" id="UP000002296">
    <property type="component" value="Unassembled WGS sequence"/>
</dbReference>
<feature type="transmembrane region" description="Helical" evidence="1">
    <location>
        <begin position="6"/>
        <end position="26"/>
    </location>
</feature>
<organism evidence="2 3">
    <name type="scientific">Trypanosoma cruzi (strain CL Brener)</name>
    <dbReference type="NCBI Taxonomy" id="353153"/>
    <lineage>
        <taxon>Eukaryota</taxon>
        <taxon>Discoba</taxon>
        <taxon>Euglenozoa</taxon>
        <taxon>Kinetoplastea</taxon>
        <taxon>Metakinetoplastina</taxon>
        <taxon>Trypanosomatida</taxon>
        <taxon>Trypanosomatidae</taxon>
        <taxon>Trypanosoma</taxon>
        <taxon>Schizotrypanum</taxon>
    </lineage>
</organism>
<accession>Q4E2K3</accession>
<sequence>MFIYIYVFVLMFYFLCSFFFFLHYGLNAVPPFMKIISDVYRQTFPKKLRFDKACLILHAELLMIARRHKHKKYIPKEEICDVLNQYEPLPGSPWLQLPVIRHVLLIRPINSVRVLLGWRSWLINRSVDEEFHRVKRWMTVQEGTGAKNFKAHRISGFVLRERFVAEVLDPFHVAGMYQRMMRWGLFVVIVLLLFIFASLNLDALVYFFLVRWCGMGRKEVFEWFRGITERHLITEVPPAYKTLLPLPCVLHMPSDGVERYETKILELVSPDENIVVMAIPCPQVGSKKFFAAVGKAASLCDAVMMEGVSFEYIDRIVPAAFLPLRDNTFPALGLHHRFIDIVRGKREPPFLYPTVSEMTWKVYWTQFFVPFEWRCVYSPTSFSASKGEAKMCWGRLRELIETVSASQADAGEGGAEPYVICLPWTLHQIVNLEASLIKYGFRVGRVFSMEWMDRDYMGRHFCDYYGIAEG</sequence>
<dbReference type="OMA" id="HHRFLDI"/>
<comment type="caution">
    <text evidence="2">The sequence shown here is derived from an EMBL/GenBank/DDBJ whole genome shotgun (WGS) entry which is preliminary data.</text>
</comment>
<keyword evidence="3" id="KW-1185">Reference proteome</keyword>
<name>Q4E2K3_TRYCC</name>
<evidence type="ECO:0000313" key="2">
    <source>
        <dbReference type="EMBL" id="EAN99007.1"/>
    </source>
</evidence>
<dbReference type="SMR" id="Q4E2K3"/>
<keyword evidence="1" id="KW-0812">Transmembrane</keyword>
<dbReference type="InParanoid" id="Q4E2K3"/>
<dbReference type="RefSeq" id="XP_820858.1">
    <property type="nucleotide sequence ID" value="XM_815765.1"/>
</dbReference>
<gene>
    <name evidence="2" type="ORF">Tc00.1047053508479.210</name>
</gene>
<evidence type="ECO:0000256" key="1">
    <source>
        <dbReference type="SAM" id="Phobius"/>
    </source>
</evidence>
<dbReference type="PaxDb" id="353153-Q4E2K3"/>
<dbReference type="eggNOG" id="ENOG502R74H">
    <property type="taxonomic scope" value="Eukaryota"/>
</dbReference>
<reference evidence="2 3" key="1">
    <citation type="journal article" date="2005" name="Science">
        <title>The genome sequence of Trypanosoma cruzi, etiologic agent of Chagas disease.</title>
        <authorList>
            <person name="El-Sayed N.M."/>
            <person name="Myler P.J."/>
            <person name="Bartholomeu D.C."/>
            <person name="Nilsson D."/>
            <person name="Aggarwal G."/>
            <person name="Tran A.N."/>
            <person name="Ghedin E."/>
            <person name="Worthey E.A."/>
            <person name="Delcher A.L."/>
            <person name="Blandin G."/>
            <person name="Westenberger S.J."/>
            <person name="Caler E."/>
            <person name="Cerqueira G.C."/>
            <person name="Branche C."/>
            <person name="Haas B."/>
            <person name="Anupama A."/>
            <person name="Arner E."/>
            <person name="Aslund L."/>
            <person name="Attipoe P."/>
            <person name="Bontempi E."/>
            <person name="Bringaud F."/>
            <person name="Burton P."/>
            <person name="Cadag E."/>
            <person name="Campbell D.A."/>
            <person name="Carrington M."/>
            <person name="Crabtree J."/>
            <person name="Darban H."/>
            <person name="da Silveira J.F."/>
            <person name="de Jong P."/>
            <person name="Edwards K."/>
            <person name="Englund P.T."/>
            <person name="Fazelina G."/>
            <person name="Feldblyum T."/>
            <person name="Ferella M."/>
            <person name="Frasch A.C."/>
            <person name="Gull K."/>
            <person name="Horn D."/>
            <person name="Hou L."/>
            <person name="Huang Y."/>
            <person name="Kindlund E."/>
            <person name="Klingbeil M."/>
            <person name="Kluge S."/>
            <person name="Koo H."/>
            <person name="Lacerda D."/>
            <person name="Levin M.J."/>
            <person name="Lorenzi H."/>
            <person name="Louie T."/>
            <person name="Machado C.R."/>
            <person name="McCulloch R."/>
            <person name="McKenna A."/>
            <person name="Mizuno Y."/>
            <person name="Mottram J.C."/>
            <person name="Nelson S."/>
            <person name="Ochaya S."/>
            <person name="Osoegawa K."/>
            <person name="Pai G."/>
            <person name="Parsons M."/>
            <person name="Pentony M."/>
            <person name="Pettersson U."/>
            <person name="Pop M."/>
            <person name="Ramirez J.L."/>
            <person name="Rinta J."/>
            <person name="Robertson L."/>
            <person name="Salzberg S.L."/>
            <person name="Sanchez D.O."/>
            <person name="Seyler A."/>
            <person name="Sharma R."/>
            <person name="Shetty J."/>
            <person name="Simpson A.J."/>
            <person name="Sisk E."/>
            <person name="Tammi M.T."/>
            <person name="Tarleton R."/>
            <person name="Teixeira S."/>
            <person name="Van Aken S."/>
            <person name="Vogt C."/>
            <person name="Ward P.N."/>
            <person name="Wickstead B."/>
            <person name="Wortman J."/>
            <person name="White O."/>
            <person name="Fraser C.M."/>
            <person name="Stuart K.D."/>
            <person name="Andersson B."/>
        </authorList>
    </citation>
    <scope>NUCLEOTIDE SEQUENCE [LARGE SCALE GENOMIC DNA]</scope>
    <source>
        <strain evidence="2 3">CL Brener</strain>
    </source>
</reference>
<proteinExistence type="predicted"/>
<evidence type="ECO:0000313" key="3">
    <source>
        <dbReference type="Proteomes" id="UP000002296"/>
    </source>
</evidence>
<keyword evidence="1" id="KW-1133">Transmembrane helix</keyword>
<dbReference type="EMBL" id="AAHK01000033">
    <property type="protein sequence ID" value="EAN99007.1"/>
    <property type="molecule type" value="Genomic_DNA"/>
</dbReference>
<protein>
    <submittedName>
        <fullName evidence="2">Uncharacterized protein</fullName>
    </submittedName>
</protein>
<keyword evidence="1" id="KW-0472">Membrane</keyword>
<dbReference type="GeneID" id="3553651"/>
<dbReference type="AlphaFoldDB" id="Q4E2K3"/>